<sequence>MKQLVQDLQDLRARCSTLETANAELHANMSALEASNASKTPDPPVVGGNGHRDLTGYASSETSSVGESMLSPVKFRAVQTDLTVTEMNSSVKAEVDGLNKHVDDHVKTVQDILEAFRDHLKAESEARAALEKELERTRYNITGVKGRTGSLESKMKSLQAELEGFEIDNGQRRGRELTRSQSTLIDDIEKKVESLQYGLGGALADIQVLQDGVQAQSTIVSGLHLGEARDNSGADTDLSMRLPFLQAKLDDLKSELDATKQDVALKAKQRQTLDNCPTRDTLHQMYHRLTRLIDASPKDRAGPFLGDEDELWALRDRVVCRLALFELYGHAVQEAMKAHVDL</sequence>
<organism evidence="1 2">
    <name type="scientific">Vermiconidia calcicola</name>
    <dbReference type="NCBI Taxonomy" id="1690605"/>
    <lineage>
        <taxon>Eukaryota</taxon>
        <taxon>Fungi</taxon>
        <taxon>Dikarya</taxon>
        <taxon>Ascomycota</taxon>
        <taxon>Pezizomycotina</taxon>
        <taxon>Dothideomycetes</taxon>
        <taxon>Dothideomycetidae</taxon>
        <taxon>Mycosphaerellales</taxon>
        <taxon>Extremaceae</taxon>
        <taxon>Vermiconidia</taxon>
    </lineage>
</organism>
<proteinExistence type="predicted"/>
<keyword evidence="2" id="KW-1185">Reference proteome</keyword>
<protein>
    <submittedName>
        <fullName evidence="1">Uncharacterized protein</fullName>
    </submittedName>
</protein>
<evidence type="ECO:0000313" key="2">
    <source>
        <dbReference type="Proteomes" id="UP001281147"/>
    </source>
</evidence>
<evidence type="ECO:0000313" key="1">
    <source>
        <dbReference type="EMBL" id="KAK3681513.1"/>
    </source>
</evidence>
<dbReference type="EMBL" id="JAUTXU010000399">
    <property type="protein sequence ID" value="KAK3681513.1"/>
    <property type="molecule type" value="Genomic_DNA"/>
</dbReference>
<comment type="caution">
    <text evidence="1">The sequence shown here is derived from an EMBL/GenBank/DDBJ whole genome shotgun (WGS) entry which is preliminary data.</text>
</comment>
<reference evidence="1" key="1">
    <citation type="submission" date="2023-07" db="EMBL/GenBank/DDBJ databases">
        <title>Black Yeasts Isolated from many extreme environments.</title>
        <authorList>
            <person name="Coleine C."/>
            <person name="Stajich J.E."/>
            <person name="Selbmann L."/>
        </authorList>
    </citation>
    <scope>NUCLEOTIDE SEQUENCE</scope>
    <source>
        <strain evidence="1">CCFEE 5714</strain>
    </source>
</reference>
<accession>A0ACC3MA58</accession>
<name>A0ACC3MA58_9PEZI</name>
<gene>
    <name evidence="1" type="ORF">LTR37_020876</name>
</gene>
<dbReference type="Proteomes" id="UP001281147">
    <property type="component" value="Unassembled WGS sequence"/>
</dbReference>